<sequence>MIEQAAGQRVDQAFLRLQRIRRNLVGLDPVAVVIDALFSVDDAA</sequence>
<comment type="caution">
    <text evidence="1">The sequence shown here is derived from an EMBL/GenBank/DDBJ whole genome shotgun (WGS) entry which is preliminary data.</text>
</comment>
<accession>A0A645FXQ8</accession>
<evidence type="ECO:0000313" key="1">
    <source>
        <dbReference type="EMBL" id="MPN19317.1"/>
    </source>
</evidence>
<reference evidence="1" key="1">
    <citation type="submission" date="2019-08" db="EMBL/GenBank/DDBJ databases">
        <authorList>
            <person name="Kucharzyk K."/>
            <person name="Murdoch R.W."/>
            <person name="Higgins S."/>
            <person name="Loffler F."/>
        </authorList>
    </citation>
    <scope>NUCLEOTIDE SEQUENCE</scope>
</reference>
<dbReference type="EMBL" id="VSSQ01066856">
    <property type="protein sequence ID" value="MPN19317.1"/>
    <property type="molecule type" value="Genomic_DNA"/>
</dbReference>
<dbReference type="AlphaFoldDB" id="A0A645FXQ8"/>
<proteinExistence type="predicted"/>
<name>A0A645FXQ8_9ZZZZ</name>
<protein>
    <submittedName>
        <fullName evidence="1">Uncharacterized protein</fullName>
    </submittedName>
</protein>
<organism evidence="1">
    <name type="scientific">bioreactor metagenome</name>
    <dbReference type="NCBI Taxonomy" id="1076179"/>
    <lineage>
        <taxon>unclassified sequences</taxon>
        <taxon>metagenomes</taxon>
        <taxon>ecological metagenomes</taxon>
    </lineage>
</organism>
<gene>
    <name evidence="1" type="ORF">SDC9_166685</name>
</gene>